<evidence type="ECO:0000313" key="2">
    <source>
        <dbReference type="EMBL" id="KAJ8466754.1"/>
    </source>
</evidence>
<accession>A0AAV8Q5G6</accession>
<organism evidence="2 3">
    <name type="scientific">Ensete ventricosum</name>
    <name type="common">Abyssinian banana</name>
    <name type="synonym">Musa ensete</name>
    <dbReference type="NCBI Taxonomy" id="4639"/>
    <lineage>
        <taxon>Eukaryota</taxon>
        <taxon>Viridiplantae</taxon>
        <taxon>Streptophyta</taxon>
        <taxon>Embryophyta</taxon>
        <taxon>Tracheophyta</taxon>
        <taxon>Spermatophyta</taxon>
        <taxon>Magnoliopsida</taxon>
        <taxon>Liliopsida</taxon>
        <taxon>Zingiberales</taxon>
        <taxon>Musaceae</taxon>
        <taxon>Ensete</taxon>
    </lineage>
</organism>
<reference evidence="2 3" key="1">
    <citation type="submission" date="2022-12" db="EMBL/GenBank/DDBJ databases">
        <title>Chromosome-scale assembly of the Ensete ventricosum genome.</title>
        <authorList>
            <person name="Dussert Y."/>
            <person name="Stocks J."/>
            <person name="Wendawek A."/>
            <person name="Woldeyes F."/>
            <person name="Nichols R.A."/>
            <person name="Borrell J.S."/>
        </authorList>
    </citation>
    <scope>NUCLEOTIDE SEQUENCE [LARGE SCALE GENOMIC DNA]</scope>
    <source>
        <strain evidence="3">cv. Maze</strain>
        <tissue evidence="2">Seeds</tissue>
    </source>
</reference>
<evidence type="ECO:0000256" key="1">
    <source>
        <dbReference type="SAM" id="MobiDB-lite"/>
    </source>
</evidence>
<feature type="compositionally biased region" description="Low complexity" evidence="1">
    <location>
        <begin position="72"/>
        <end position="87"/>
    </location>
</feature>
<evidence type="ECO:0000313" key="3">
    <source>
        <dbReference type="Proteomes" id="UP001222027"/>
    </source>
</evidence>
<dbReference type="Proteomes" id="UP001222027">
    <property type="component" value="Unassembled WGS sequence"/>
</dbReference>
<keyword evidence="3" id="KW-1185">Reference proteome</keyword>
<comment type="caution">
    <text evidence="2">The sequence shown here is derived from an EMBL/GenBank/DDBJ whole genome shotgun (WGS) entry which is preliminary data.</text>
</comment>
<sequence length="87" mass="9364">MEPSLLRTLGADKGRVKLELRSCYYYASSHIILLVLMDSETNGGSPHDEVQPIKCVRQATSLGSGLAPSVGQSRSQSTSSTRARIAQ</sequence>
<protein>
    <submittedName>
        <fullName evidence="2">Uncharacterized protein</fullName>
    </submittedName>
</protein>
<dbReference type="EMBL" id="JAQQAF010000008">
    <property type="protein sequence ID" value="KAJ8466754.1"/>
    <property type="molecule type" value="Genomic_DNA"/>
</dbReference>
<gene>
    <name evidence="2" type="ORF">OPV22_029306</name>
</gene>
<name>A0AAV8Q5G6_ENSVE</name>
<feature type="region of interest" description="Disordered" evidence="1">
    <location>
        <begin position="63"/>
        <end position="87"/>
    </location>
</feature>
<dbReference type="AlphaFoldDB" id="A0AAV8Q5G6"/>
<proteinExistence type="predicted"/>